<feature type="non-terminal residue" evidence="5">
    <location>
        <position position="405"/>
    </location>
</feature>
<organism evidence="5 6">
    <name type="scientific">Pseudolycoriella hygida</name>
    <dbReference type="NCBI Taxonomy" id="35572"/>
    <lineage>
        <taxon>Eukaryota</taxon>
        <taxon>Metazoa</taxon>
        <taxon>Ecdysozoa</taxon>
        <taxon>Arthropoda</taxon>
        <taxon>Hexapoda</taxon>
        <taxon>Insecta</taxon>
        <taxon>Pterygota</taxon>
        <taxon>Neoptera</taxon>
        <taxon>Endopterygota</taxon>
        <taxon>Diptera</taxon>
        <taxon>Nematocera</taxon>
        <taxon>Sciaroidea</taxon>
        <taxon>Sciaridae</taxon>
        <taxon>Pseudolycoriella</taxon>
    </lineage>
</organism>
<dbReference type="PANTHER" id="PTHR10009:SF13">
    <property type="entry name" value="DOPAMINECHROME TAUTOMERASE"/>
    <property type="match status" value="1"/>
</dbReference>
<feature type="non-terminal residue" evidence="5">
    <location>
        <position position="1"/>
    </location>
</feature>
<evidence type="ECO:0000313" key="5">
    <source>
        <dbReference type="EMBL" id="KAJ6634249.1"/>
    </source>
</evidence>
<dbReference type="EMBL" id="WJQU01000800">
    <property type="protein sequence ID" value="KAJ6634249.1"/>
    <property type="molecule type" value="Genomic_DNA"/>
</dbReference>
<comment type="caution">
    <text evidence="5">The sequence shown here is derived from an EMBL/GenBank/DDBJ whole genome shotgun (WGS) entry which is preliminary data.</text>
</comment>
<reference evidence="5" key="1">
    <citation type="submission" date="2022-07" db="EMBL/GenBank/DDBJ databases">
        <authorList>
            <person name="Trinca V."/>
            <person name="Uliana J.V.C."/>
            <person name="Torres T.T."/>
            <person name="Ward R.J."/>
            <person name="Monesi N."/>
        </authorList>
    </citation>
    <scope>NUCLEOTIDE SEQUENCE</scope>
    <source>
        <strain evidence="5">HSMRA1968</strain>
        <tissue evidence="5">Whole embryos</tissue>
    </source>
</reference>
<sequence>IKIQQLKSATHQHCPLRKKSGNVVKFTKTVLVYQWKILDFQYPSSAHRARAIASGDFIPENNLPLGVDASAGDRLFVTMPRWKNGVPASLAWLPLPPVYRNPPLMPYPDWSFHGNPDAPDCSKLMSVYRLWIDEVLDAGIVNATIKINPVCPPKIVVFDLRTDQPLFLYELPQDQIKEDSLHSNLIVDVRNGKCDDAYAYVTDVWRFGVVVFSLAKGRSWRTTNHLYYPNPLASDFTLHGLNFQWTDGVFGMSLTPVNEYNDRLMFFHPMASTNEFMVSTSVLRNETIWLNGGLANAFIPIGDRGARGQSSTSGIDRNNVMFYNLVHQDAVGCWDTTKPYSANALDIVAKDNETLFFPNDMKLDRELNQGLWVLSNRLPVYLYSQLDYNDVNFRIQRAGVKESVD</sequence>
<proteinExistence type="inferred from homology"/>
<dbReference type="InterPro" id="IPR017996">
    <property type="entry name" value="MRJP/yellow-related"/>
</dbReference>
<dbReference type="FunFam" id="2.120.10.30:FF:000045">
    <property type="entry name" value="Blast:Protein yellow"/>
    <property type="match status" value="1"/>
</dbReference>
<name>A0A9Q0MLW9_9DIPT</name>
<gene>
    <name evidence="5" type="primary">y_0</name>
    <name evidence="5" type="ORF">Bhyg_17148</name>
</gene>
<evidence type="ECO:0000256" key="1">
    <source>
        <dbReference type="ARBA" id="ARBA00004613"/>
    </source>
</evidence>
<accession>A0A9Q0MLW9</accession>
<dbReference type="PRINTS" id="PR01366">
    <property type="entry name" value="ROYALJELLY"/>
</dbReference>
<comment type="similarity">
    <text evidence="2">Belongs to the major royal jelly protein family.</text>
</comment>
<comment type="subcellular location">
    <subcellularLocation>
        <location evidence="1">Secreted</location>
    </subcellularLocation>
</comment>
<evidence type="ECO:0000256" key="4">
    <source>
        <dbReference type="ARBA" id="ARBA00022729"/>
    </source>
</evidence>
<keyword evidence="4" id="KW-0732">Signal</keyword>
<protein>
    <submittedName>
        <fullName evidence="5">Protein yellow</fullName>
    </submittedName>
</protein>
<dbReference type="PANTHER" id="PTHR10009">
    <property type="entry name" value="PROTEIN YELLOW-RELATED"/>
    <property type="match status" value="1"/>
</dbReference>
<dbReference type="AlphaFoldDB" id="A0A9Q0MLW9"/>
<evidence type="ECO:0000256" key="2">
    <source>
        <dbReference type="ARBA" id="ARBA00009127"/>
    </source>
</evidence>
<dbReference type="InterPro" id="IPR011042">
    <property type="entry name" value="6-blade_b-propeller_TolB-like"/>
</dbReference>
<dbReference type="Proteomes" id="UP001151699">
    <property type="component" value="Unassembled WGS sequence"/>
</dbReference>
<dbReference type="Pfam" id="PF03022">
    <property type="entry name" value="MRJP"/>
    <property type="match status" value="1"/>
</dbReference>
<evidence type="ECO:0000256" key="3">
    <source>
        <dbReference type="ARBA" id="ARBA00022525"/>
    </source>
</evidence>
<dbReference type="Gene3D" id="2.120.10.30">
    <property type="entry name" value="TolB, C-terminal domain"/>
    <property type="match status" value="1"/>
</dbReference>
<keyword evidence="3" id="KW-0964">Secreted</keyword>
<evidence type="ECO:0000313" key="6">
    <source>
        <dbReference type="Proteomes" id="UP001151699"/>
    </source>
</evidence>
<dbReference type="OrthoDB" id="7776143at2759"/>
<keyword evidence="6" id="KW-1185">Reference proteome</keyword>
<dbReference type="GO" id="GO:0005576">
    <property type="term" value="C:extracellular region"/>
    <property type="evidence" value="ECO:0007669"/>
    <property type="project" value="UniProtKB-SubCell"/>
</dbReference>